<proteinExistence type="predicted"/>
<name>A0ABX7X9E3_9GAMM</name>
<feature type="domain" description="Sulfatase-modifying factor enzyme-like" evidence="2">
    <location>
        <begin position="19"/>
        <end position="220"/>
    </location>
</feature>
<dbReference type="Proteomes" id="UP000672027">
    <property type="component" value="Chromosome"/>
</dbReference>
<dbReference type="SUPFAM" id="SSF56436">
    <property type="entry name" value="C-type lectin-like"/>
    <property type="match status" value="1"/>
</dbReference>
<sequence>MMGSPDGKNGEAEAGRYDNEAQHQVILTQGYWLAETACTQALWQAVTGDNPSSFKDANNPVENVSWQDVTDKFLKRVNKQYPQLKLRLPTEAEWENACRAGTTGAFNFEGELSLDKVNYSGIFGESGWAEGALHKTAAVKSYPPNQWGLYEMHGNVWEWCKDLYSDYPAGSVVDPLQEQIGSNRVLRGGSWIYNGRHCRSAYRDYSDPGARAGNFGFRLALGHELSPVRPGRAVQQPIGSHAAAARGGQAGDGQRGSSRRKKK</sequence>
<dbReference type="InterPro" id="IPR051043">
    <property type="entry name" value="Sulfatase_Mod_Factor_Kinase"/>
</dbReference>
<protein>
    <submittedName>
        <fullName evidence="3">Formylglycine-generating enzyme family protein</fullName>
    </submittedName>
</protein>
<dbReference type="EMBL" id="CP072800">
    <property type="protein sequence ID" value="QTR51862.1"/>
    <property type="molecule type" value="Genomic_DNA"/>
</dbReference>
<evidence type="ECO:0000313" key="3">
    <source>
        <dbReference type="EMBL" id="QTR51862.1"/>
    </source>
</evidence>
<dbReference type="Gene3D" id="3.90.1580.10">
    <property type="entry name" value="paralog of FGE (formylglycine-generating enzyme)"/>
    <property type="match status" value="1"/>
</dbReference>
<feature type="region of interest" description="Disordered" evidence="1">
    <location>
        <begin position="230"/>
        <end position="263"/>
    </location>
</feature>
<dbReference type="InterPro" id="IPR005532">
    <property type="entry name" value="SUMF_dom"/>
</dbReference>
<evidence type="ECO:0000259" key="2">
    <source>
        <dbReference type="Pfam" id="PF03781"/>
    </source>
</evidence>
<keyword evidence="4" id="KW-1185">Reference proteome</keyword>
<dbReference type="PANTHER" id="PTHR23150:SF19">
    <property type="entry name" value="FORMYLGLYCINE-GENERATING ENZYME"/>
    <property type="match status" value="1"/>
</dbReference>
<accession>A0ABX7X9E3</accession>
<evidence type="ECO:0000256" key="1">
    <source>
        <dbReference type="SAM" id="MobiDB-lite"/>
    </source>
</evidence>
<organism evidence="3 4">
    <name type="scientific">Candidatus Thiothrix anitrata</name>
    <dbReference type="NCBI Taxonomy" id="2823902"/>
    <lineage>
        <taxon>Bacteria</taxon>
        <taxon>Pseudomonadati</taxon>
        <taxon>Pseudomonadota</taxon>
        <taxon>Gammaproteobacteria</taxon>
        <taxon>Thiotrichales</taxon>
        <taxon>Thiotrichaceae</taxon>
        <taxon>Thiothrix</taxon>
    </lineage>
</organism>
<dbReference type="InterPro" id="IPR016187">
    <property type="entry name" value="CTDL_fold"/>
</dbReference>
<dbReference type="PANTHER" id="PTHR23150">
    <property type="entry name" value="SULFATASE MODIFYING FACTOR 1, 2"/>
    <property type="match status" value="1"/>
</dbReference>
<gene>
    <name evidence="3" type="ORF">J8380_14960</name>
</gene>
<evidence type="ECO:0000313" key="4">
    <source>
        <dbReference type="Proteomes" id="UP000672027"/>
    </source>
</evidence>
<dbReference type="InterPro" id="IPR042095">
    <property type="entry name" value="SUMF_sf"/>
</dbReference>
<dbReference type="Pfam" id="PF03781">
    <property type="entry name" value="FGE-sulfatase"/>
    <property type="match status" value="1"/>
</dbReference>
<reference evidence="3 4" key="1">
    <citation type="submission" date="2021-04" db="EMBL/GenBank/DDBJ databases">
        <title>Genomics, taxonomy and metabolism of representatives of sulfur bacteria of the genus Thiothrix: Thiothrix fructosivorans QT, Thiothrix unzii A1T and three new species, Thiothrix subterranea sp. nov., Thiothrix litoralis sp. nov. and 'Candidatus Thiothrix anitrata' sp. nov.</title>
        <authorList>
            <person name="Ravin N.V."/>
            <person name="Smolyakov D."/>
            <person name="Rudenko T.S."/>
            <person name="Mardanov A.V."/>
            <person name="Beletsky A.V."/>
            <person name="Markov N.D."/>
            <person name="Fomenkov A.I."/>
            <person name="Roberts R.J."/>
            <person name="Karnachuk O.V."/>
            <person name="Novikov A."/>
            <person name="Grabovich M.Y."/>
        </authorList>
    </citation>
    <scope>NUCLEOTIDE SEQUENCE [LARGE SCALE GENOMIC DNA]</scope>
    <source>
        <strain evidence="3 4">A52</strain>
    </source>
</reference>